<dbReference type="Gene3D" id="1.25.10.10">
    <property type="entry name" value="Leucine-rich Repeat Variant"/>
    <property type="match status" value="1"/>
</dbReference>
<comment type="caution">
    <text evidence="10">The sequence shown here is derived from an EMBL/GenBank/DDBJ whole genome shotgun (WGS) entry which is preliminary data.</text>
</comment>
<keyword evidence="3 7" id="KW-0254">Endocytosis</keyword>
<dbReference type="Pfam" id="PF02883">
    <property type="entry name" value="Alpha_adaptinC2"/>
    <property type="match status" value="1"/>
</dbReference>
<keyword evidence="6 7" id="KW-0168">Coated pit</keyword>
<evidence type="ECO:0000256" key="3">
    <source>
        <dbReference type="ARBA" id="ARBA00022583"/>
    </source>
</evidence>
<dbReference type="Pfam" id="PF01602">
    <property type="entry name" value="Adaptin_N"/>
    <property type="match status" value="1"/>
</dbReference>
<proteinExistence type="inferred from homology"/>
<dbReference type="InterPro" id="IPR011989">
    <property type="entry name" value="ARM-like"/>
</dbReference>
<dbReference type="SUPFAM" id="SSF49348">
    <property type="entry name" value="Clathrin adaptor appendage domain"/>
    <property type="match status" value="1"/>
</dbReference>
<reference evidence="10 11" key="1">
    <citation type="journal article" date="2022" name="bioRxiv">
        <title>Genomics of Preaxostyla Flagellates Illuminates Evolutionary Transitions and the Path Towards Mitochondrial Loss.</title>
        <authorList>
            <person name="Novak L.V.F."/>
            <person name="Treitli S.C."/>
            <person name="Pyrih J."/>
            <person name="Halakuc P."/>
            <person name="Pipaliya S.V."/>
            <person name="Vacek V."/>
            <person name="Brzon O."/>
            <person name="Soukal P."/>
            <person name="Eme L."/>
            <person name="Dacks J.B."/>
            <person name="Karnkowska A."/>
            <person name="Elias M."/>
            <person name="Hampl V."/>
        </authorList>
    </citation>
    <scope>NUCLEOTIDE SEQUENCE [LARGE SCALE GENOMIC DNA]</scope>
    <source>
        <strain evidence="10">NAU3</strain>
        <tissue evidence="10">Gut</tissue>
    </source>
</reference>
<gene>
    <name evidence="10" type="ORF">BLNAU_11272</name>
</gene>
<accession>A0ABQ9XR32</accession>
<evidence type="ECO:0000256" key="1">
    <source>
        <dbReference type="ARBA" id="ARBA00004277"/>
    </source>
</evidence>
<feature type="region of interest" description="Disordered" evidence="8">
    <location>
        <begin position="629"/>
        <end position="733"/>
    </location>
</feature>
<dbReference type="Gene3D" id="2.60.40.1230">
    <property type="match status" value="1"/>
</dbReference>
<organism evidence="10 11">
    <name type="scientific">Blattamonas nauphoetae</name>
    <dbReference type="NCBI Taxonomy" id="2049346"/>
    <lineage>
        <taxon>Eukaryota</taxon>
        <taxon>Metamonada</taxon>
        <taxon>Preaxostyla</taxon>
        <taxon>Oxymonadida</taxon>
        <taxon>Blattamonas</taxon>
    </lineage>
</organism>
<keyword evidence="5 7" id="KW-0472">Membrane</keyword>
<feature type="compositionally biased region" description="Acidic residues" evidence="8">
    <location>
        <begin position="635"/>
        <end position="652"/>
    </location>
</feature>
<feature type="compositionally biased region" description="Low complexity" evidence="8">
    <location>
        <begin position="681"/>
        <end position="701"/>
    </location>
</feature>
<keyword evidence="4 7" id="KW-0653">Protein transport</keyword>
<evidence type="ECO:0000313" key="11">
    <source>
        <dbReference type="Proteomes" id="UP001281761"/>
    </source>
</evidence>
<dbReference type="InterPro" id="IPR016024">
    <property type="entry name" value="ARM-type_fold"/>
</dbReference>
<evidence type="ECO:0000256" key="2">
    <source>
        <dbReference type="ARBA" id="ARBA00022448"/>
    </source>
</evidence>
<dbReference type="InterPro" id="IPR017104">
    <property type="entry name" value="AP2_complex_asu"/>
</dbReference>
<dbReference type="InterPro" id="IPR050840">
    <property type="entry name" value="Adaptor_Complx_Large_Subunit"/>
</dbReference>
<evidence type="ECO:0000259" key="9">
    <source>
        <dbReference type="SMART" id="SM00809"/>
    </source>
</evidence>
<dbReference type="InterPro" id="IPR002553">
    <property type="entry name" value="Clathrin/coatomer_adapt-like_N"/>
</dbReference>
<evidence type="ECO:0000256" key="4">
    <source>
        <dbReference type="ARBA" id="ARBA00022927"/>
    </source>
</evidence>
<dbReference type="SUPFAM" id="SSF48371">
    <property type="entry name" value="ARM repeat"/>
    <property type="match status" value="1"/>
</dbReference>
<evidence type="ECO:0000256" key="5">
    <source>
        <dbReference type="ARBA" id="ARBA00023136"/>
    </source>
</evidence>
<evidence type="ECO:0000256" key="6">
    <source>
        <dbReference type="ARBA" id="ARBA00023176"/>
    </source>
</evidence>
<comment type="similarity">
    <text evidence="7">Belongs to the adaptor complexes large subunit family.</text>
</comment>
<dbReference type="InterPro" id="IPR013041">
    <property type="entry name" value="Clathrin_app_Ig-like_sf"/>
</dbReference>
<keyword evidence="11" id="KW-1185">Reference proteome</keyword>
<sequence length="1030" mass="113458">MTVHYKGLTNFITDIREATTKEEEVARVEKELTNCRSAFFDSKSMTDYDKKKYVLKLMYITIMGYDLDFGHMQALELIGSSVFQDKQIGYLALGTMINEQSEVLRLVGQSLLSDLTHKREVINCLALTFIGNYANADIAETLANNVSKILMNPRSNTYLLKKSSLCLLRCFKKNPDVVPVDQWVDRIETLLQHTDAGVLTAVVSLLQGFAMSSPMTFEPLVAVVCRLANKVIIQKAVTGDYMYDHIPAPWLLVKCFQFLQLYPPVSSAQGKTDILAVMKRIINTENKNFVAIDPRTRSIQRHNAMLAVLFESINLLVKHKYDFALVQRAIQHIRAFLLLSDPDLRYLSLEAVKGLCPLDPTTTGDDLQFVLQIEKALVHPDISLRRRALDVLFELCSDNNSDTIVPRLLEYLEVAEIELHEELVLKIAILSEKYPVDMQWFIDVILRLVQVAGDSMPQEIWYRTVQIISSHPRMQHYAVSTALRVISQSSLPEMAVQMCGYIIGEYHTLIGKEQSSIKQILTRMSAFLSSSASPRTKGILITAVSKIASTSSGSDRERADEILKRFRDHLNEDMQERACESLTVLHKSSKDIAAIFQKMPPFPVRQSILLRDLKKKTIDSSGLAGFESKQLEGVTLDEDDDDAQDGEEEELEEGKSTTNAFGPSASKAPQSKDPFSDNADQAQPQQSQPQQTQQAPAPQAQEQDELINFGAMGLGQTPTSSPPASSGSSAMDDLMASLGFGSTAATSPQQAAKPQSASTDLMSIFGMGSSSAPSKPQPSPLFNQLILMPSGKLYEDQYMTITCQYQFLKNEGRVMLTFTNKTTALLSGFQPSVQSPPGLACTPPTIANTIQGGQSVHYGLVFTCQEPFAGVPVLTIQYLVGLNTQKALLNIPAPAFMFMTQVSPPRDPFIALWNASSAAPGGLTSATFLPASGPLNQNNLQKIVSFLETQGHMARLNGYDPSPQCLCFAGLVQTAAGTGQETNVLMMKVAAAQPQQLQNTQGMVTVTACSANSKLVESVEEFIFPVIKSM</sequence>
<dbReference type="SMART" id="SM00809">
    <property type="entry name" value="Alpha_adaptinC2"/>
    <property type="match status" value="1"/>
</dbReference>
<dbReference type="Proteomes" id="UP001281761">
    <property type="component" value="Unassembled WGS sequence"/>
</dbReference>
<keyword evidence="2 7" id="KW-0813">Transport</keyword>
<dbReference type="EMBL" id="JARBJD010000087">
    <property type="protein sequence ID" value="KAK2953715.1"/>
    <property type="molecule type" value="Genomic_DNA"/>
</dbReference>
<evidence type="ECO:0000313" key="10">
    <source>
        <dbReference type="EMBL" id="KAK2953715.1"/>
    </source>
</evidence>
<dbReference type="InterPro" id="IPR008152">
    <property type="entry name" value="Clathrin_a/b/g-adaptin_app_Ig"/>
</dbReference>
<protein>
    <recommendedName>
        <fullName evidence="7">AP-2 complex subunit alpha</fullName>
    </recommendedName>
</protein>
<comment type="subcellular location">
    <subcellularLocation>
        <location evidence="1">Membrane</location>
        <location evidence="1">Coated pit</location>
        <topology evidence="1">Peripheral membrane protein</topology>
        <orientation evidence="1">Cytoplasmic side</orientation>
    </subcellularLocation>
</comment>
<dbReference type="PIRSF" id="PIRSF037091">
    <property type="entry name" value="AP2_complex_alpha"/>
    <property type="match status" value="1"/>
</dbReference>
<name>A0ABQ9XR32_9EUKA</name>
<evidence type="ECO:0000256" key="7">
    <source>
        <dbReference type="PIRNR" id="PIRNR037091"/>
    </source>
</evidence>
<evidence type="ECO:0000256" key="8">
    <source>
        <dbReference type="SAM" id="MobiDB-lite"/>
    </source>
</evidence>
<dbReference type="PANTHER" id="PTHR22780">
    <property type="entry name" value="ADAPTIN, ALPHA/GAMMA/EPSILON"/>
    <property type="match status" value="1"/>
</dbReference>
<feature type="domain" description="Clathrin adaptor alpha/beta/gamma-adaptin appendage Ig-like subdomain" evidence="9">
    <location>
        <begin position="783"/>
        <end position="892"/>
    </location>
</feature>
<feature type="compositionally biased region" description="Low complexity" evidence="8">
    <location>
        <begin position="717"/>
        <end position="730"/>
    </location>
</feature>
<comment type="function">
    <text evidence="7">Adaptins are components of the adaptor complexes which link clathrin to receptors in coated vesicles. Clathrin-associated protein complexes are believed to interact with the cytoplasmic tails of membrane proteins, leading to their selection and concentration.</text>
</comment>